<dbReference type="PANTHER" id="PTHR46165">
    <property type="entry name" value="SET AND MYND DOMAIN-CONTAINING PROTEIN 4"/>
    <property type="match status" value="1"/>
</dbReference>
<proteinExistence type="predicted"/>
<name>A0A2A3E7V3_APICC</name>
<dbReference type="SUPFAM" id="SSF48452">
    <property type="entry name" value="TPR-like"/>
    <property type="match status" value="1"/>
</dbReference>
<evidence type="ECO:0000259" key="17">
    <source>
        <dbReference type="PROSITE" id="PS50865"/>
    </source>
</evidence>
<sequence>MEKVLDALNAKIIAANKHQDLFLKYKTLRTDEDRIMFTLNVMLEYNIIPQVCDNKKDAKESEKLREQGNKLFISTPLKNYTCVEALKLYTKSIAYAPYPSEQLALAYANRSAVLIKLHKYKLCIQDIDRTLALAYPNNLRAKLYVRKVECLNALKNPNIEDTIKEAQYWLEKISLDNRKKLNEKLKSIKNMLPSQKFKKEKFMKQAPLPKIKTHNIEVPCASDAITIKYNDKYGRHIVATRKINPGEVIAIEKPYSLILTPDNIHTHCSNCLEVSWANIPCEYCTYAMYCSEECKAMEWKKYHDIECTIFPSMLKMNFVKLDLFSLRLAIQAVREATSIQELKKELEEVDSCEDPRTKGFSKNGIFLSDKYRSLLGLITNTEKRSVQDLFRRSLDASFILYFLATCSNMFGNPLKKDLSVLIKNDNVIFIGGLILRHQQLIPSNIHSFSEECGLDAVERGIAAMPFFSLINHSCNPNILRHSRSNCMIIYVMYPIKKGEQLYDNYGQHYAITPKEERQKELLKQYYFKCNCLACQEDWPLYYNLKSFKSLIKKKEDENKINHVLRKFNNYVDIATEGNISDKHIIDDLLKMIEVLYDLVPMPCEEMNNVVETLKRVYDLNGNRFEIPDL</sequence>
<feature type="domain" description="MYND-type" evidence="17">
    <location>
        <begin position="268"/>
        <end position="307"/>
    </location>
</feature>
<dbReference type="PROSITE" id="PS50865">
    <property type="entry name" value="ZF_MYND_2"/>
    <property type="match status" value="1"/>
</dbReference>
<dbReference type="SUPFAM" id="SSF144232">
    <property type="entry name" value="HIT/MYND zinc finger-like"/>
    <property type="match status" value="1"/>
</dbReference>
<dbReference type="Pfam" id="PF01753">
    <property type="entry name" value="zf-MYND"/>
    <property type="match status" value="1"/>
</dbReference>
<dbReference type="Gene3D" id="6.10.140.2220">
    <property type="match status" value="1"/>
</dbReference>
<evidence type="ECO:0000256" key="9">
    <source>
        <dbReference type="ARBA" id="ARBA00022833"/>
    </source>
</evidence>
<evidence type="ECO:0000256" key="6">
    <source>
        <dbReference type="ARBA" id="ARBA00022691"/>
    </source>
</evidence>
<dbReference type="GO" id="GO:0042826">
    <property type="term" value="F:histone deacetylase binding"/>
    <property type="evidence" value="ECO:0007669"/>
    <property type="project" value="TreeGrafter"/>
</dbReference>
<evidence type="ECO:0000256" key="14">
    <source>
        <dbReference type="ARBA" id="ARBA00093680"/>
    </source>
</evidence>
<dbReference type="Pfam" id="PF00856">
    <property type="entry name" value="SET"/>
    <property type="match status" value="1"/>
</dbReference>
<evidence type="ECO:0000256" key="13">
    <source>
        <dbReference type="ARBA" id="ARBA00093635"/>
    </source>
</evidence>
<evidence type="ECO:0000256" key="10">
    <source>
        <dbReference type="ARBA" id="ARBA00023242"/>
    </source>
</evidence>
<dbReference type="InterPro" id="IPR044421">
    <property type="entry name" value="SMYD4_SET"/>
</dbReference>
<evidence type="ECO:0000256" key="8">
    <source>
        <dbReference type="ARBA" id="ARBA00022771"/>
    </source>
</evidence>
<keyword evidence="6" id="KW-0949">S-adenosyl-L-methionine</keyword>
<dbReference type="GO" id="GO:0008270">
    <property type="term" value="F:zinc ion binding"/>
    <property type="evidence" value="ECO:0007669"/>
    <property type="project" value="UniProtKB-KW"/>
</dbReference>
<dbReference type="InterPro" id="IPR001214">
    <property type="entry name" value="SET_dom"/>
</dbReference>
<evidence type="ECO:0000256" key="12">
    <source>
        <dbReference type="ARBA" id="ARBA00093423"/>
    </source>
</evidence>
<keyword evidence="5" id="KW-0808">Transferase</keyword>
<evidence type="ECO:0000259" key="16">
    <source>
        <dbReference type="PROSITE" id="PS50280"/>
    </source>
</evidence>
<keyword evidence="7" id="KW-0479">Metal-binding</keyword>
<keyword evidence="3" id="KW-0963">Cytoplasm</keyword>
<keyword evidence="10" id="KW-0539">Nucleus</keyword>
<comment type="function">
    <text evidence="12">Protein-lysine N-methyltransferase. Monomethylates PRMT5, modulating its transcriptional activity. May also act as a histone methyltransferase. Plays a critical role in cardiac development. Acts as a key epigenetic regulator of gene expression during cardiac development via its dual activities as a methyltransferase and negative regulator of HDAC1.</text>
</comment>
<dbReference type="Gene3D" id="1.25.40.10">
    <property type="entry name" value="Tetratricopeptide repeat domain"/>
    <property type="match status" value="1"/>
</dbReference>
<dbReference type="Proteomes" id="UP000242457">
    <property type="component" value="Unassembled WGS sequence"/>
</dbReference>
<dbReference type="Gene3D" id="2.170.270.10">
    <property type="entry name" value="SET domain"/>
    <property type="match status" value="1"/>
</dbReference>
<evidence type="ECO:0000256" key="1">
    <source>
        <dbReference type="ARBA" id="ARBA00004123"/>
    </source>
</evidence>
<evidence type="ECO:0000256" key="2">
    <source>
        <dbReference type="ARBA" id="ARBA00004496"/>
    </source>
</evidence>
<evidence type="ECO:0000256" key="4">
    <source>
        <dbReference type="ARBA" id="ARBA00022603"/>
    </source>
</evidence>
<evidence type="ECO:0000256" key="15">
    <source>
        <dbReference type="PROSITE-ProRule" id="PRU00134"/>
    </source>
</evidence>
<gene>
    <name evidence="18" type="ORF">APICC_04034</name>
</gene>
<accession>A0A2A3E7V3</accession>
<dbReference type="GO" id="GO:0005737">
    <property type="term" value="C:cytoplasm"/>
    <property type="evidence" value="ECO:0007669"/>
    <property type="project" value="UniProtKB-SubCell"/>
</dbReference>
<dbReference type="PANTHER" id="PTHR46165:SF2">
    <property type="entry name" value="SET AND MYND DOMAIN-CONTAINING PROTEIN 4"/>
    <property type="match status" value="1"/>
</dbReference>
<dbReference type="OrthoDB" id="7770870at2759"/>
<dbReference type="GO" id="GO:0008276">
    <property type="term" value="F:protein methyltransferase activity"/>
    <property type="evidence" value="ECO:0007669"/>
    <property type="project" value="UniProtKB-ARBA"/>
</dbReference>
<evidence type="ECO:0000256" key="7">
    <source>
        <dbReference type="ARBA" id="ARBA00022723"/>
    </source>
</evidence>
<feature type="domain" description="SET" evidence="16">
    <location>
        <begin position="209"/>
        <end position="506"/>
    </location>
</feature>
<dbReference type="GO" id="GO:0008757">
    <property type="term" value="F:S-adenosylmethionine-dependent methyltransferase activity"/>
    <property type="evidence" value="ECO:0007669"/>
    <property type="project" value="UniProtKB-ARBA"/>
</dbReference>
<dbReference type="InterPro" id="IPR052097">
    <property type="entry name" value="SET-MYND_domain_protein"/>
</dbReference>
<keyword evidence="19" id="KW-1185">Reference proteome</keyword>
<dbReference type="GO" id="GO:0008170">
    <property type="term" value="F:N-methyltransferase activity"/>
    <property type="evidence" value="ECO:0007669"/>
    <property type="project" value="UniProtKB-ARBA"/>
</dbReference>
<protein>
    <recommendedName>
        <fullName evidence="13">Protein-lysine N-methyltransferase SMYD4</fullName>
    </recommendedName>
    <alternativeName>
        <fullName evidence="14">SET and MYND domain-containing protein 4</fullName>
    </alternativeName>
</protein>
<dbReference type="PROSITE" id="PS50280">
    <property type="entry name" value="SET"/>
    <property type="match status" value="1"/>
</dbReference>
<dbReference type="EMBL" id="KZ288340">
    <property type="protein sequence ID" value="PBC27785.1"/>
    <property type="molecule type" value="Genomic_DNA"/>
</dbReference>
<dbReference type="Gene3D" id="1.10.220.160">
    <property type="match status" value="1"/>
</dbReference>
<comment type="subcellular location">
    <subcellularLocation>
        <location evidence="2">Cytoplasm</location>
    </subcellularLocation>
    <subcellularLocation>
        <location evidence="1">Nucleus</location>
    </subcellularLocation>
</comment>
<evidence type="ECO:0000313" key="18">
    <source>
        <dbReference type="EMBL" id="PBC27785.1"/>
    </source>
</evidence>
<dbReference type="InterPro" id="IPR002893">
    <property type="entry name" value="Znf_MYND"/>
</dbReference>
<dbReference type="GO" id="GO:0032259">
    <property type="term" value="P:methylation"/>
    <property type="evidence" value="ECO:0007669"/>
    <property type="project" value="UniProtKB-KW"/>
</dbReference>
<evidence type="ECO:0000256" key="11">
    <source>
        <dbReference type="ARBA" id="ARBA00048985"/>
    </source>
</evidence>
<evidence type="ECO:0000256" key="5">
    <source>
        <dbReference type="ARBA" id="ARBA00022679"/>
    </source>
</evidence>
<dbReference type="STRING" id="94128.A0A2A3E7V3"/>
<evidence type="ECO:0000256" key="3">
    <source>
        <dbReference type="ARBA" id="ARBA00022490"/>
    </source>
</evidence>
<comment type="catalytic activity">
    <reaction evidence="11">
        <text>L-lysyl-[protein] + S-adenosyl-L-methionine = N(6)-methyl-L-lysyl-[protein] + S-adenosyl-L-homocysteine + H(+)</text>
        <dbReference type="Rhea" id="RHEA:51736"/>
        <dbReference type="Rhea" id="RHEA-COMP:9752"/>
        <dbReference type="Rhea" id="RHEA-COMP:13053"/>
        <dbReference type="ChEBI" id="CHEBI:15378"/>
        <dbReference type="ChEBI" id="CHEBI:29969"/>
        <dbReference type="ChEBI" id="CHEBI:57856"/>
        <dbReference type="ChEBI" id="CHEBI:59789"/>
        <dbReference type="ChEBI" id="CHEBI:61929"/>
    </reaction>
</comment>
<dbReference type="GO" id="GO:0005634">
    <property type="term" value="C:nucleus"/>
    <property type="evidence" value="ECO:0007669"/>
    <property type="project" value="UniProtKB-SubCell"/>
</dbReference>
<keyword evidence="8 15" id="KW-0863">Zinc-finger</keyword>
<organism evidence="18 19">
    <name type="scientific">Apis cerana cerana</name>
    <name type="common">Oriental honeybee</name>
    <dbReference type="NCBI Taxonomy" id="94128"/>
    <lineage>
        <taxon>Eukaryota</taxon>
        <taxon>Metazoa</taxon>
        <taxon>Ecdysozoa</taxon>
        <taxon>Arthropoda</taxon>
        <taxon>Hexapoda</taxon>
        <taxon>Insecta</taxon>
        <taxon>Pterygota</taxon>
        <taxon>Neoptera</taxon>
        <taxon>Endopterygota</taxon>
        <taxon>Hymenoptera</taxon>
        <taxon>Apocrita</taxon>
        <taxon>Aculeata</taxon>
        <taxon>Apoidea</taxon>
        <taxon>Anthophila</taxon>
        <taxon>Apidae</taxon>
        <taxon>Apis</taxon>
    </lineage>
</organism>
<keyword evidence="4" id="KW-0489">Methyltransferase</keyword>
<dbReference type="AlphaFoldDB" id="A0A2A3E7V3"/>
<keyword evidence="9" id="KW-0862">Zinc</keyword>
<evidence type="ECO:0000313" key="19">
    <source>
        <dbReference type="Proteomes" id="UP000242457"/>
    </source>
</evidence>
<dbReference type="SUPFAM" id="SSF82199">
    <property type="entry name" value="SET domain"/>
    <property type="match status" value="1"/>
</dbReference>
<dbReference type="InterPro" id="IPR011990">
    <property type="entry name" value="TPR-like_helical_dom_sf"/>
</dbReference>
<reference evidence="18 19" key="1">
    <citation type="submission" date="2014-07" db="EMBL/GenBank/DDBJ databases">
        <title>Genomic and transcriptomic analysis on Apis cerana provide comprehensive insights into honey bee biology.</title>
        <authorList>
            <person name="Diao Q."/>
            <person name="Sun L."/>
            <person name="Zheng H."/>
            <person name="Zheng H."/>
            <person name="Xu S."/>
            <person name="Wang S."/>
            <person name="Zeng Z."/>
            <person name="Hu F."/>
            <person name="Su S."/>
            <person name="Wu J."/>
        </authorList>
    </citation>
    <scope>NUCLEOTIDE SEQUENCE [LARGE SCALE GENOMIC DNA]</scope>
    <source>
        <tissue evidence="18">Pupae without intestine</tissue>
    </source>
</reference>
<dbReference type="InterPro" id="IPR046341">
    <property type="entry name" value="SET_dom_sf"/>
</dbReference>
<dbReference type="CDD" id="cd10536">
    <property type="entry name" value="SET_SMYD4"/>
    <property type="match status" value="1"/>
</dbReference>